<name>A0A6H5ID17_9HYME</name>
<sequence>MINVLMRIRPCMHSMCISARACGSNVSRAGFIEHSRGHGKRIRTLPWAPNKLRRWHASHQRRRRLRRRSSLLPLPSCEVLLLRGECVRRLIHYVSCAPCGSTLTRAYVSHQKNVETFVQKFRAVAATDGRQLGPSEVSVAKDRVLDGPGGRGDEVEEASRLREVSQRAGEQQTVRSSLLASDLVLGPTLLRTGYLRQLL</sequence>
<organism evidence="1 2">
    <name type="scientific">Trichogramma brassicae</name>
    <dbReference type="NCBI Taxonomy" id="86971"/>
    <lineage>
        <taxon>Eukaryota</taxon>
        <taxon>Metazoa</taxon>
        <taxon>Ecdysozoa</taxon>
        <taxon>Arthropoda</taxon>
        <taxon>Hexapoda</taxon>
        <taxon>Insecta</taxon>
        <taxon>Pterygota</taxon>
        <taxon>Neoptera</taxon>
        <taxon>Endopterygota</taxon>
        <taxon>Hymenoptera</taxon>
        <taxon>Apocrita</taxon>
        <taxon>Proctotrupomorpha</taxon>
        <taxon>Chalcidoidea</taxon>
        <taxon>Trichogrammatidae</taxon>
        <taxon>Trichogramma</taxon>
    </lineage>
</organism>
<reference evidence="1 2" key="1">
    <citation type="submission" date="2020-02" db="EMBL/GenBank/DDBJ databases">
        <authorList>
            <person name="Ferguson B K."/>
        </authorList>
    </citation>
    <scope>NUCLEOTIDE SEQUENCE [LARGE SCALE GENOMIC DNA]</scope>
</reference>
<keyword evidence="2" id="KW-1185">Reference proteome</keyword>
<gene>
    <name evidence="1" type="ORF">TBRA_LOCUS6430</name>
</gene>
<accession>A0A6H5ID17</accession>
<evidence type="ECO:0000313" key="2">
    <source>
        <dbReference type="Proteomes" id="UP000479190"/>
    </source>
</evidence>
<dbReference type="AlphaFoldDB" id="A0A6H5ID17"/>
<evidence type="ECO:0000313" key="1">
    <source>
        <dbReference type="EMBL" id="CAB0034532.1"/>
    </source>
</evidence>
<protein>
    <submittedName>
        <fullName evidence="1">Uncharacterized protein</fullName>
    </submittedName>
</protein>
<dbReference type="Proteomes" id="UP000479190">
    <property type="component" value="Unassembled WGS sequence"/>
</dbReference>
<proteinExistence type="predicted"/>
<dbReference type="EMBL" id="CADCXV010000745">
    <property type="protein sequence ID" value="CAB0034532.1"/>
    <property type="molecule type" value="Genomic_DNA"/>
</dbReference>